<name>H0WIQ7_OTOGA</name>
<dbReference type="GO" id="GO:0001578">
    <property type="term" value="P:microtubule bundle formation"/>
    <property type="evidence" value="ECO:0007669"/>
    <property type="project" value="TreeGrafter"/>
</dbReference>
<accession>H0WIQ7</accession>
<dbReference type="GO" id="GO:0015631">
    <property type="term" value="F:tubulin binding"/>
    <property type="evidence" value="ECO:0007669"/>
    <property type="project" value="InterPro"/>
</dbReference>
<reference evidence="4" key="3">
    <citation type="submission" date="2025-09" db="UniProtKB">
        <authorList>
            <consortium name="Ensembl"/>
        </authorList>
    </citation>
    <scope>IDENTIFICATION</scope>
</reference>
<dbReference type="EMBL" id="AAQR03099496">
    <property type="status" value="NOT_ANNOTATED_CDS"/>
    <property type="molecule type" value="Genomic_DNA"/>
</dbReference>
<dbReference type="GO" id="GO:0032273">
    <property type="term" value="P:positive regulation of protein polymerization"/>
    <property type="evidence" value="ECO:0007669"/>
    <property type="project" value="TreeGrafter"/>
</dbReference>
<comment type="subcellular location">
    <subcellularLocation>
        <location evidence="1">Cytoplasm</location>
    </subcellularLocation>
</comment>
<dbReference type="Ensembl" id="ENSOGAT00000001499.2">
    <property type="protein sequence ID" value="ENSOGAP00000001332.2"/>
    <property type="gene ID" value="ENSOGAG00000001498.2"/>
</dbReference>
<dbReference type="Gene3D" id="1.10.238.10">
    <property type="entry name" value="EF-hand"/>
    <property type="match status" value="1"/>
</dbReference>
<comment type="similarity">
    <text evidence="2">Belongs to the TPPP family.</text>
</comment>
<dbReference type="GeneTree" id="ENSGT00940000153875"/>
<evidence type="ECO:0000256" key="3">
    <source>
        <dbReference type="ARBA" id="ARBA00022490"/>
    </source>
</evidence>
<dbReference type="Pfam" id="PF05517">
    <property type="entry name" value="p25-alpha"/>
    <property type="match status" value="1"/>
</dbReference>
<dbReference type="Proteomes" id="UP000005225">
    <property type="component" value="Unassembled WGS sequence"/>
</dbReference>
<protein>
    <recommendedName>
        <fullName evidence="6">Tubulin polymerization promoting protein family member 2</fullName>
    </recommendedName>
</protein>
<dbReference type="HOGENOM" id="CLU_091734_0_0_1"/>
<dbReference type="InParanoid" id="H0WIQ7"/>
<dbReference type="GO" id="GO:0005874">
    <property type="term" value="C:microtubule"/>
    <property type="evidence" value="ECO:0007669"/>
    <property type="project" value="TreeGrafter"/>
</dbReference>
<dbReference type="FunFam" id="1.10.238.10:FF:000057">
    <property type="entry name" value="Tubulin polymerization-promoting protein family member 3"/>
    <property type="match status" value="1"/>
</dbReference>
<reference evidence="4" key="2">
    <citation type="submission" date="2025-08" db="UniProtKB">
        <authorList>
            <consortium name="Ensembl"/>
        </authorList>
    </citation>
    <scope>IDENTIFICATION</scope>
</reference>
<evidence type="ECO:0000313" key="5">
    <source>
        <dbReference type="Proteomes" id="UP000005225"/>
    </source>
</evidence>
<organism evidence="4 5">
    <name type="scientific">Otolemur garnettii</name>
    <name type="common">Small-eared galago</name>
    <name type="synonym">Garnett's greater bushbaby</name>
    <dbReference type="NCBI Taxonomy" id="30611"/>
    <lineage>
        <taxon>Eukaryota</taxon>
        <taxon>Metazoa</taxon>
        <taxon>Chordata</taxon>
        <taxon>Craniata</taxon>
        <taxon>Vertebrata</taxon>
        <taxon>Euteleostomi</taxon>
        <taxon>Mammalia</taxon>
        <taxon>Eutheria</taxon>
        <taxon>Euarchontoglires</taxon>
        <taxon>Primates</taxon>
        <taxon>Strepsirrhini</taxon>
        <taxon>Lorisiformes</taxon>
        <taxon>Galagidae</taxon>
        <taxon>Otolemur</taxon>
    </lineage>
</organism>
<evidence type="ECO:0000256" key="2">
    <source>
        <dbReference type="ARBA" id="ARBA00010994"/>
    </source>
</evidence>
<dbReference type="AlphaFoldDB" id="H0WIQ7"/>
<dbReference type="eggNOG" id="KOG4070">
    <property type="taxonomic scope" value="Eukaryota"/>
</dbReference>
<dbReference type="PANTHER" id="PTHR12932:SF21">
    <property type="entry name" value="TUBULIN POLYMERIZATION-PROMOTING PROTEIN FAMILY MEMBER 2"/>
    <property type="match status" value="1"/>
</dbReference>
<keyword evidence="3" id="KW-0963">Cytoplasm</keyword>
<evidence type="ECO:0000313" key="4">
    <source>
        <dbReference type="Ensembl" id="ENSOGAP00000001332.2"/>
    </source>
</evidence>
<evidence type="ECO:0000256" key="1">
    <source>
        <dbReference type="ARBA" id="ARBA00004496"/>
    </source>
</evidence>
<dbReference type="SUPFAM" id="SSF47473">
    <property type="entry name" value="EF-hand"/>
    <property type="match status" value="1"/>
</dbReference>
<dbReference type="GO" id="GO:0005737">
    <property type="term" value="C:cytoplasm"/>
    <property type="evidence" value="ECO:0007669"/>
    <property type="project" value="UniProtKB-SubCell"/>
</dbReference>
<dbReference type="InterPro" id="IPR011992">
    <property type="entry name" value="EF-hand-dom_pair"/>
</dbReference>
<evidence type="ECO:0008006" key="6">
    <source>
        <dbReference type="Google" id="ProtNLM"/>
    </source>
</evidence>
<dbReference type="InterPro" id="IPR008907">
    <property type="entry name" value="TPP/p25"/>
</dbReference>
<sequence>TMASEAQKTFRRYAVLGDSTSTGDEINNRNFSKLCQECGIMDGKTVTSEAVDTVFYKVKAKNAGTITFEQFTEAMKELGQKRFKEKNPDQALQDIYKLMEGKNPGTASLNQARRAGAVGRLTDISKYAGSH</sequence>
<dbReference type="GO" id="GO:0046785">
    <property type="term" value="P:microtubule polymerization"/>
    <property type="evidence" value="ECO:0007669"/>
    <property type="project" value="InterPro"/>
</dbReference>
<keyword evidence="5" id="KW-1185">Reference proteome</keyword>
<proteinExistence type="inferred from homology"/>
<dbReference type="PANTHER" id="PTHR12932">
    <property type="entry name" value="P25 ALPHA-RELATED"/>
    <property type="match status" value="1"/>
</dbReference>
<reference evidence="5" key="1">
    <citation type="submission" date="2011-03" db="EMBL/GenBank/DDBJ databases">
        <title>Version 3 of the genome sequence of Otolemur garnettii (Bushbaby).</title>
        <authorList>
            <consortium name="The Broad Institute Genome Sequencing Platform"/>
            <person name="Di Palma F."/>
            <person name="Johnson J."/>
            <person name="Lander E.S."/>
            <person name="Lindblad-Toh K."/>
            <person name="Jaffe D.B."/>
            <person name="Gnerre S."/>
            <person name="MacCallum I."/>
            <person name="Przybylski D."/>
            <person name="Ribeiro F.J."/>
            <person name="Burton J.N."/>
            <person name="Walker B.J."/>
            <person name="Sharpe T."/>
            <person name="Hall G."/>
        </authorList>
    </citation>
    <scope>NUCLEOTIDE SEQUENCE [LARGE SCALE GENOMIC DNA]</scope>
</reference>